<dbReference type="PANTHER" id="PTHR10824:SF4">
    <property type="entry name" value="ACYL-COENZYME A THIOESTERASE 1-LIKE"/>
    <property type="match status" value="1"/>
</dbReference>
<feature type="domain" description="BAAT/Acyl-CoA thioester hydrolase C-terminal" evidence="2">
    <location>
        <begin position="123"/>
        <end position="296"/>
    </location>
</feature>
<keyword evidence="1" id="KW-0812">Transmembrane</keyword>
<feature type="transmembrane region" description="Helical" evidence="1">
    <location>
        <begin position="7"/>
        <end position="28"/>
    </location>
</feature>
<keyword evidence="1" id="KW-0472">Membrane</keyword>
<dbReference type="GO" id="GO:0006631">
    <property type="term" value="P:fatty acid metabolic process"/>
    <property type="evidence" value="ECO:0007669"/>
    <property type="project" value="TreeGrafter"/>
</dbReference>
<reference evidence="3" key="1">
    <citation type="journal article" date="2021" name="PeerJ">
        <title>Extensive microbial diversity within the chicken gut microbiome revealed by metagenomics and culture.</title>
        <authorList>
            <person name="Gilroy R."/>
            <person name="Ravi A."/>
            <person name="Getino M."/>
            <person name="Pursley I."/>
            <person name="Horton D.L."/>
            <person name="Alikhan N.F."/>
            <person name="Baker D."/>
            <person name="Gharbi K."/>
            <person name="Hall N."/>
            <person name="Watson M."/>
            <person name="Adriaenssens E.M."/>
            <person name="Foster-Nyarko E."/>
            <person name="Jarju S."/>
            <person name="Secka A."/>
            <person name="Antonio M."/>
            <person name="Oren A."/>
            <person name="Chaudhuri R.R."/>
            <person name="La Ragione R."/>
            <person name="Hildebrand F."/>
            <person name="Pallen M.J."/>
        </authorList>
    </citation>
    <scope>NUCLEOTIDE SEQUENCE</scope>
    <source>
        <strain evidence="3">ChiHjej13B12-24818</strain>
    </source>
</reference>
<dbReference type="Proteomes" id="UP000823823">
    <property type="component" value="Unassembled WGS sequence"/>
</dbReference>
<keyword evidence="1" id="KW-1133">Transmembrane helix</keyword>
<dbReference type="Pfam" id="PF08840">
    <property type="entry name" value="BAAT_C"/>
    <property type="match status" value="1"/>
</dbReference>
<dbReference type="GO" id="GO:0006637">
    <property type="term" value="P:acyl-CoA metabolic process"/>
    <property type="evidence" value="ECO:0007669"/>
    <property type="project" value="TreeGrafter"/>
</dbReference>
<dbReference type="GO" id="GO:0047617">
    <property type="term" value="F:fatty acyl-CoA hydrolase activity"/>
    <property type="evidence" value="ECO:0007669"/>
    <property type="project" value="TreeGrafter"/>
</dbReference>
<gene>
    <name evidence="3" type="ORF">H9786_08725</name>
</gene>
<dbReference type="SUPFAM" id="SSF53474">
    <property type="entry name" value="alpha/beta-Hydrolases"/>
    <property type="match status" value="1"/>
</dbReference>
<dbReference type="EMBL" id="DWZH01000065">
    <property type="protein sequence ID" value="HJB10597.1"/>
    <property type="molecule type" value="Genomic_DNA"/>
</dbReference>
<evidence type="ECO:0000313" key="3">
    <source>
        <dbReference type="EMBL" id="HJB10597.1"/>
    </source>
</evidence>
<reference evidence="3" key="2">
    <citation type="submission" date="2021-04" db="EMBL/GenBank/DDBJ databases">
        <authorList>
            <person name="Gilroy R."/>
        </authorList>
    </citation>
    <scope>NUCLEOTIDE SEQUENCE</scope>
    <source>
        <strain evidence="3">ChiHjej13B12-24818</strain>
    </source>
</reference>
<comment type="caution">
    <text evidence="3">The sequence shown here is derived from an EMBL/GenBank/DDBJ whole genome shotgun (WGS) entry which is preliminary data.</text>
</comment>
<evidence type="ECO:0000313" key="4">
    <source>
        <dbReference type="Proteomes" id="UP000823823"/>
    </source>
</evidence>
<keyword evidence="3" id="KW-0378">Hydrolase</keyword>
<proteinExistence type="predicted"/>
<dbReference type="PANTHER" id="PTHR10824">
    <property type="entry name" value="ACYL-COENZYME A THIOESTERASE-RELATED"/>
    <property type="match status" value="1"/>
</dbReference>
<dbReference type="InterPro" id="IPR029058">
    <property type="entry name" value="AB_hydrolase_fold"/>
</dbReference>
<protein>
    <submittedName>
        <fullName evidence="3">Dienelactone hydrolase family protein</fullName>
    </submittedName>
</protein>
<sequence>MRRVSRFLLRALTALVVLVLIVIGVRLINGWRFGGESDADPQDLASYELEHEGMSIEQLDGDYLSGFHLVPDEVSRDGVVVTFGGSDGGPDFERAVELAGEGYEVYALFFFGQDGQPSELDRVPLEFFDEVTARIEEEIVRPGPVTVIGTSKGAELALLLAAEHEVIDNVVTFAPTMHAYQSLTFGAETTSSWTLDGEAVPYLSFQRASIGSTARMFAALAFNYPIAYRSTYVSVVERAPAEEEAAARLDPAAVSGSLLVFAGGDDEMWQSDTAAQQIQEAAPEAEVHLYPQAGHAFSGDGHWGGLAMGGTAEANRAAAQDSTAVLHERLATWHG</sequence>
<dbReference type="InterPro" id="IPR014940">
    <property type="entry name" value="BAAT_C"/>
</dbReference>
<accession>A0A9D2RQ53</accession>
<organism evidence="3 4">
    <name type="scientific">Candidatus Brachybacterium merdavium</name>
    <dbReference type="NCBI Taxonomy" id="2838513"/>
    <lineage>
        <taxon>Bacteria</taxon>
        <taxon>Bacillati</taxon>
        <taxon>Actinomycetota</taxon>
        <taxon>Actinomycetes</taxon>
        <taxon>Micrococcales</taxon>
        <taxon>Dermabacteraceae</taxon>
        <taxon>Brachybacterium</taxon>
    </lineage>
</organism>
<dbReference type="AlphaFoldDB" id="A0A9D2RQ53"/>
<evidence type="ECO:0000259" key="2">
    <source>
        <dbReference type="Pfam" id="PF08840"/>
    </source>
</evidence>
<evidence type="ECO:0000256" key="1">
    <source>
        <dbReference type="SAM" id="Phobius"/>
    </source>
</evidence>
<dbReference type="Gene3D" id="3.40.50.1820">
    <property type="entry name" value="alpha/beta hydrolase"/>
    <property type="match status" value="1"/>
</dbReference>
<name>A0A9D2RQ53_9MICO</name>